<dbReference type="EMBL" id="JH688712">
    <property type="protein sequence ID" value="EJD32717.1"/>
    <property type="molecule type" value="Genomic_DNA"/>
</dbReference>
<feature type="compositionally biased region" description="Pro residues" evidence="1">
    <location>
        <begin position="33"/>
        <end position="67"/>
    </location>
</feature>
<dbReference type="Proteomes" id="UP000006514">
    <property type="component" value="Unassembled WGS sequence"/>
</dbReference>
<proteinExistence type="predicted"/>
<sequence length="339" mass="36900">MRGAGRSSPAVLDVAGPLAAAETPSAVGQGPAPALPAPTPPAPAPPAPAPPSSATPAPACPASPPPQRARVPVTKDGKSRSRGLPAIVRSDHPDEDGERPPKPPLYALTPKGRLQARHKRDLAVAAESEKAHEAAREFLCKTTDKLGIDRKEFLHEGYPGATLVPNQDWNTFHALTVFKDWDVRAQYDFGDMTAKQAWEHFKKTEADYSHIMRRFGYAFPEGTGIRTLGQMDRYFWALSYVMAGQHSATDGGLAWTDLAPNAQKFLEMFGIRDLNVFTCAYQGHVQNIANMNEIAGLIGEPLPSGSIDLNREPKMTNPALYKDWDIGRIWCDVNTSLTE</sequence>
<dbReference type="InParanoid" id="J0D274"/>
<feature type="region of interest" description="Disordered" evidence="1">
    <location>
        <begin position="21"/>
        <end position="109"/>
    </location>
</feature>
<protein>
    <submittedName>
        <fullName evidence="2">Uncharacterized protein</fullName>
    </submittedName>
</protein>
<evidence type="ECO:0000313" key="3">
    <source>
        <dbReference type="Proteomes" id="UP000006514"/>
    </source>
</evidence>
<evidence type="ECO:0000256" key="1">
    <source>
        <dbReference type="SAM" id="MobiDB-lite"/>
    </source>
</evidence>
<evidence type="ECO:0000313" key="2">
    <source>
        <dbReference type="EMBL" id="EJD32717.1"/>
    </source>
</evidence>
<dbReference type="KEGG" id="adl:AURDEDRAFT_132025"/>
<feature type="non-terminal residue" evidence="2">
    <location>
        <position position="339"/>
    </location>
</feature>
<organism evidence="2 3">
    <name type="scientific">Auricularia subglabra (strain TFB-10046 / SS5)</name>
    <name type="common">White-rot fungus</name>
    <name type="synonym">Auricularia delicata (strain TFB10046)</name>
    <dbReference type="NCBI Taxonomy" id="717982"/>
    <lineage>
        <taxon>Eukaryota</taxon>
        <taxon>Fungi</taxon>
        <taxon>Dikarya</taxon>
        <taxon>Basidiomycota</taxon>
        <taxon>Agaricomycotina</taxon>
        <taxon>Agaricomycetes</taxon>
        <taxon>Auriculariales</taxon>
        <taxon>Auriculariaceae</taxon>
        <taxon>Auricularia</taxon>
    </lineage>
</organism>
<accession>J0D274</accession>
<keyword evidence="3" id="KW-1185">Reference proteome</keyword>
<name>J0D274_AURST</name>
<gene>
    <name evidence="2" type="ORF">AURDEDRAFT_132025</name>
</gene>
<dbReference type="AlphaFoldDB" id="J0D274"/>
<reference evidence="3" key="1">
    <citation type="journal article" date="2012" name="Science">
        <title>The Paleozoic origin of enzymatic lignin decomposition reconstructed from 31 fungal genomes.</title>
        <authorList>
            <person name="Floudas D."/>
            <person name="Binder M."/>
            <person name="Riley R."/>
            <person name="Barry K."/>
            <person name="Blanchette R.A."/>
            <person name="Henrissat B."/>
            <person name="Martinez A.T."/>
            <person name="Otillar R."/>
            <person name="Spatafora J.W."/>
            <person name="Yadav J.S."/>
            <person name="Aerts A."/>
            <person name="Benoit I."/>
            <person name="Boyd A."/>
            <person name="Carlson A."/>
            <person name="Copeland A."/>
            <person name="Coutinho P.M."/>
            <person name="de Vries R.P."/>
            <person name="Ferreira P."/>
            <person name="Findley K."/>
            <person name="Foster B."/>
            <person name="Gaskell J."/>
            <person name="Glotzer D."/>
            <person name="Gorecki P."/>
            <person name="Heitman J."/>
            <person name="Hesse C."/>
            <person name="Hori C."/>
            <person name="Igarashi K."/>
            <person name="Jurgens J.A."/>
            <person name="Kallen N."/>
            <person name="Kersten P."/>
            <person name="Kohler A."/>
            <person name="Kuees U."/>
            <person name="Kumar T.K.A."/>
            <person name="Kuo A."/>
            <person name="LaButti K."/>
            <person name="Larrondo L.F."/>
            <person name="Lindquist E."/>
            <person name="Ling A."/>
            <person name="Lombard V."/>
            <person name="Lucas S."/>
            <person name="Lundell T."/>
            <person name="Martin R."/>
            <person name="McLaughlin D.J."/>
            <person name="Morgenstern I."/>
            <person name="Morin E."/>
            <person name="Murat C."/>
            <person name="Nagy L.G."/>
            <person name="Nolan M."/>
            <person name="Ohm R.A."/>
            <person name="Patyshakuliyeva A."/>
            <person name="Rokas A."/>
            <person name="Ruiz-Duenas F.J."/>
            <person name="Sabat G."/>
            <person name="Salamov A."/>
            <person name="Samejima M."/>
            <person name="Schmutz J."/>
            <person name="Slot J.C."/>
            <person name="St John F."/>
            <person name="Stenlid J."/>
            <person name="Sun H."/>
            <person name="Sun S."/>
            <person name="Syed K."/>
            <person name="Tsang A."/>
            <person name="Wiebenga A."/>
            <person name="Young D."/>
            <person name="Pisabarro A."/>
            <person name="Eastwood D.C."/>
            <person name="Martin F."/>
            <person name="Cullen D."/>
            <person name="Grigoriev I.V."/>
            <person name="Hibbett D.S."/>
        </authorList>
    </citation>
    <scope>NUCLEOTIDE SEQUENCE [LARGE SCALE GENOMIC DNA]</scope>
    <source>
        <strain evidence="3">TFB10046</strain>
    </source>
</reference>